<name>A0AA41YWY2_9HYPH</name>
<evidence type="ECO:0000313" key="2">
    <source>
        <dbReference type="Proteomes" id="UP001165667"/>
    </source>
</evidence>
<evidence type="ECO:0000313" key="1">
    <source>
        <dbReference type="EMBL" id="MCW6509639.1"/>
    </source>
</evidence>
<proteinExistence type="predicted"/>
<comment type="caution">
    <text evidence="1">The sequence shown here is derived from an EMBL/GenBank/DDBJ whole genome shotgun (WGS) entry which is preliminary data.</text>
</comment>
<keyword evidence="2" id="KW-1185">Reference proteome</keyword>
<dbReference type="AlphaFoldDB" id="A0AA41YWY2"/>
<reference evidence="1" key="1">
    <citation type="submission" date="2022-05" db="EMBL/GenBank/DDBJ databases">
        <authorList>
            <person name="Pankratov T."/>
        </authorList>
    </citation>
    <scope>NUCLEOTIDE SEQUENCE</scope>
    <source>
        <strain evidence="1">BP6-180914</strain>
    </source>
</reference>
<sequence length="82" mass="8785">MFFPWYASMMLAIESNGVIALRLTTMAFGGSAARHEALLMVPEKVAASIEAATTLLTGGSTRSVVDRYREHVQANSARLLAG</sequence>
<accession>A0AA41YWY2</accession>
<dbReference type="EMBL" id="JAMOIM010000010">
    <property type="protein sequence ID" value="MCW6509639.1"/>
    <property type="molecule type" value="Genomic_DNA"/>
</dbReference>
<dbReference type="RefSeq" id="WP_282586007.1">
    <property type="nucleotide sequence ID" value="NZ_JAMOIM010000010.1"/>
</dbReference>
<protein>
    <submittedName>
        <fullName evidence="1">Uncharacterized protein</fullName>
    </submittedName>
</protein>
<gene>
    <name evidence="1" type="ORF">M8523_16595</name>
</gene>
<organism evidence="1 2">
    <name type="scientific">Lichenifustis flavocetrariae</name>
    <dbReference type="NCBI Taxonomy" id="2949735"/>
    <lineage>
        <taxon>Bacteria</taxon>
        <taxon>Pseudomonadati</taxon>
        <taxon>Pseudomonadota</taxon>
        <taxon>Alphaproteobacteria</taxon>
        <taxon>Hyphomicrobiales</taxon>
        <taxon>Lichenihabitantaceae</taxon>
        <taxon>Lichenifustis</taxon>
    </lineage>
</organism>
<dbReference type="Proteomes" id="UP001165667">
    <property type="component" value="Unassembled WGS sequence"/>
</dbReference>